<dbReference type="OrthoDB" id="9808602at2"/>
<evidence type="ECO:0000313" key="4">
    <source>
        <dbReference type="EMBL" id="KOO51156.1"/>
    </source>
</evidence>
<keyword evidence="2" id="KW-0472">Membrane</keyword>
<keyword evidence="2" id="KW-1133">Transmembrane helix</keyword>
<sequence>MQVNVIDRPRFYAKYGKRLLDIFISSILLPIIVLFMLMIAISLLIVSGRPIFFTQERTGLNYSNFQIWKFRTMRIDQIQKSKVNDWEGGVPEQFVFKNSQDTRMTGIGKLLRKLSLDELPQIINVLKGEMSLVGPRPEVPEITAYYNLEQSKRLYMKPGITGLAQINGRSNIPHGRKINYDIDYVENCSFLLDIKILMRTIRVVFSREGAY</sequence>
<organism evidence="4 5">
    <name type="scientific">Viridibacillus arvi</name>
    <dbReference type="NCBI Taxonomy" id="263475"/>
    <lineage>
        <taxon>Bacteria</taxon>
        <taxon>Bacillati</taxon>
        <taxon>Bacillota</taxon>
        <taxon>Bacilli</taxon>
        <taxon>Bacillales</taxon>
        <taxon>Caryophanaceae</taxon>
        <taxon>Viridibacillus</taxon>
    </lineage>
</organism>
<dbReference type="RefSeq" id="WP_053415281.1">
    <property type="nucleotide sequence ID" value="NZ_LILB01000001.1"/>
</dbReference>
<accession>A0A0M0LJJ2</accession>
<comment type="caution">
    <text evidence="4">The sequence shown here is derived from an EMBL/GenBank/DDBJ whole genome shotgun (WGS) entry which is preliminary data.</text>
</comment>
<dbReference type="STRING" id="263475.AMD00_01205"/>
<dbReference type="Proteomes" id="UP000036867">
    <property type="component" value="Unassembled WGS sequence"/>
</dbReference>
<dbReference type="PANTHER" id="PTHR30576">
    <property type="entry name" value="COLANIC BIOSYNTHESIS UDP-GLUCOSE LIPID CARRIER TRANSFERASE"/>
    <property type="match status" value="1"/>
</dbReference>
<dbReference type="PANTHER" id="PTHR30576:SF0">
    <property type="entry name" value="UNDECAPRENYL-PHOSPHATE N-ACETYLGALACTOSAMINYL 1-PHOSPHATE TRANSFERASE-RELATED"/>
    <property type="match status" value="1"/>
</dbReference>
<comment type="similarity">
    <text evidence="1">Belongs to the bacterial sugar transferase family.</text>
</comment>
<dbReference type="Pfam" id="PF02397">
    <property type="entry name" value="Bac_transf"/>
    <property type="match status" value="1"/>
</dbReference>
<evidence type="ECO:0000259" key="3">
    <source>
        <dbReference type="Pfam" id="PF02397"/>
    </source>
</evidence>
<evidence type="ECO:0000256" key="1">
    <source>
        <dbReference type="ARBA" id="ARBA00006464"/>
    </source>
</evidence>
<keyword evidence="2" id="KW-0812">Transmembrane</keyword>
<dbReference type="AlphaFoldDB" id="A0A0M0LJJ2"/>
<proteinExistence type="inferred from homology"/>
<dbReference type="EMBL" id="LILB01000001">
    <property type="protein sequence ID" value="KOO51156.1"/>
    <property type="molecule type" value="Genomic_DNA"/>
</dbReference>
<dbReference type="GO" id="GO:0016780">
    <property type="term" value="F:phosphotransferase activity, for other substituted phosphate groups"/>
    <property type="evidence" value="ECO:0007669"/>
    <property type="project" value="TreeGrafter"/>
</dbReference>
<protein>
    <recommendedName>
        <fullName evidence="3">Bacterial sugar transferase domain-containing protein</fullName>
    </recommendedName>
</protein>
<dbReference type="GeneID" id="301134738"/>
<keyword evidence="5" id="KW-1185">Reference proteome</keyword>
<name>A0A0M0LJJ2_9BACL</name>
<reference evidence="5" key="1">
    <citation type="submission" date="2015-08" db="EMBL/GenBank/DDBJ databases">
        <title>Fjat-10028 dsm 16317.</title>
        <authorList>
            <person name="Liu B."/>
            <person name="Wang J."/>
            <person name="Zhu Y."/>
            <person name="Liu G."/>
            <person name="Chen Q."/>
            <person name="Chen Z."/>
            <person name="Lan J."/>
            <person name="Che J."/>
            <person name="Ge C."/>
            <person name="Shi H."/>
            <person name="Pan Z."/>
            <person name="Liu X."/>
        </authorList>
    </citation>
    <scope>NUCLEOTIDE SEQUENCE [LARGE SCALE GENOMIC DNA]</scope>
    <source>
        <strain evidence="5">DSM 16317</strain>
    </source>
</reference>
<feature type="transmembrane region" description="Helical" evidence="2">
    <location>
        <begin position="20"/>
        <end position="46"/>
    </location>
</feature>
<feature type="domain" description="Bacterial sugar transferase" evidence="3">
    <location>
        <begin position="17"/>
        <end position="205"/>
    </location>
</feature>
<gene>
    <name evidence="4" type="ORF">AMD00_01205</name>
</gene>
<dbReference type="InterPro" id="IPR003362">
    <property type="entry name" value="Bact_transf"/>
</dbReference>
<dbReference type="PATRIC" id="fig|263475.3.peg.554"/>
<evidence type="ECO:0000256" key="2">
    <source>
        <dbReference type="SAM" id="Phobius"/>
    </source>
</evidence>
<evidence type="ECO:0000313" key="5">
    <source>
        <dbReference type="Proteomes" id="UP000036867"/>
    </source>
</evidence>